<reference evidence="1 2" key="1">
    <citation type="submission" date="2016-11" db="EMBL/GenBank/DDBJ databases">
        <authorList>
            <person name="Jaros S."/>
            <person name="Januszkiewicz K."/>
            <person name="Wedrychowicz H."/>
        </authorList>
    </citation>
    <scope>NUCLEOTIDE SEQUENCE [LARGE SCALE GENOMIC DNA]</scope>
    <source>
        <strain evidence="1 2">DSM 26897</strain>
    </source>
</reference>
<keyword evidence="2" id="KW-1185">Reference proteome</keyword>
<dbReference type="STRING" id="1302690.BUE76_04970"/>
<dbReference type="EMBL" id="FQUO01000027">
    <property type="protein sequence ID" value="SHG34925.1"/>
    <property type="molecule type" value="Genomic_DNA"/>
</dbReference>
<protein>
    <submittedName>
        <fullName evidence="1">Uncharacterized protein</fullName>
    </submittedName>
</protein>
<organism evidence="1 2">
    <name type="scientific">Cnuella takakiae</name>
    <dbReference type="NCBI Taxonomy" id="1302690"/>
    <lineage>
        <taxon>Bacteria</taxon>
        <taxon>Pseudomonadati</taxon>
        <taxon>Bacteroidota</taxon>
        <taxon>Chitinophagia</taxon>
        <taxon>Chitinophagales</taxon>
        <taxon>Chitinophagaceae</taxon>
        <taxon>Cnuella</taxon>
    </lineage>
</organism>
<name>A0A1M5J3J1_9BACT</name>
<dbReference type="AlphaFoldDB" id="A0A1M5J3J1"/>
<accession>A0A1M5J3J1</accession>
<sequence>MGFIKKSLLLLSCGISTLITKGQTTQDNKTYYLLKTSLINITEIPDSNNTQWVYLEKIDSNFNFSILRFTYLQDDCIVLRKKLVKSNLLTYKRFTEYVKASKTPIMTDKFYLVEPLGNRKYTAYRISDMLYMAKQDPMEVLENY</sequence>
<proteinExistence type="predicted"/>
<evidence type="ECO:0000313" key="2">
    <source>
        <dbReference type="Proteomes" id="UP000184368"/>
    </source>
</evidence>
<gene>
    <name evidence="1" type="ORF">SAMN05444008_12731</name>
</gene>
<evidence type="ECO:0000313" key="1">
    <source>
        <dbReference type="EMBL" id="SHG34925.1"/>
    </source>
</evidence>
<dbReference type="Proteomes" id="UP000184368">
    <property type="component" value="Unassembled WGS sequence"/>
</dbReference>
<dbReference type="RefSeq" id="WP_143157479.1">
    <property type="nucleotide sequence ID" value="NZ_FQUO01000027.1"/>
</dbReference>